<accession>A0A1H4MLI1</accession>
<gene>
    <name evidence="1" type="ORF">SAMN04489807_2169</name>
</gene>
<evidence type="ECO:0000313" key="1">
    <source>
        <dbReference type="EMBL" id="SEB83212.1"/>
    </source>
</evidence>
<dbReference type="EMBL" id="FNSQ01000005">
    <property type="protein sequence ID" value="SEB83212.1"/>
    <property type="molecule type" value="Genomic_DNA"/>
</dbReference>
<protein>
    <submittedName>
        <fullName evidence="1">Uncharacterized protein</fullName>
    </submittedName>
</protein>
<sequence length="1299" mass="144205">MRVLVREGRLKPVTEVDLAEPQFARTEIERYADQRRGRSVERSAPRVRTVEPQFVSANDIARWTGRIAQDTAPELIRRLLRATRGVSGISVRAGDGVALGGWDGVAKSDGSAGTFLPVGELGIEIGTTGDVAGKAEKDFRNRLAIPKSERENIHFVFVTTRRWRDKAAWADDKAAIGEFASVSVLDADDLEGWLQAERNVHIWFSELLGMQPRDVQSLERWWCEFSRTTDPALPEELFDVRPSLPIELVEGFLTGASVDEVLILRGTWREQVLATMSRVFTKSDENVTPVVVRSSSAWSRMLENGSPLVLIPLFDEPEVGGALAAGHRVALIAGADTQLRQGTTVIDVEPLGRFEAARVLEASGHSRIRAERLAALFRRSPKAFVRSISLDPRVRSALPGATAEESRIAARLALAVQWSASTADRRVLERLTGSSWEELERILLTQESSDDPMFVRAGESWRVAAPVESSAVQYPRITTHDLEIWVAELRDVLLASHPFDALDQTQRLVAELRGEERPRSRTLTDGFTHGLALMALVEEEVAGRRGEDVAAGVVRSVLLDEGDVIDSAVWRQVDYALPLLAEASPNVFLDAVLDDLSSAKPSLLGFFAGAEERETDIFSATSPHVYLLWALEVLAGSVEFFDGAMRALAALCEATPRSKSGSSAFDSLVNYLYPWLRYSDAGAEAQHAVIDRMIRRQPDVAWRVLARIVNIGDFFSTQPARPRFREWGSGDPLIREEAWVPVFDVLIKRTVEFAGSDLERWTDLVPTLDRLSSQNFDLLLSGLEDAVNAAGTASAAARVLWRKLDAEISRHREHSEQHWSLTETQVERLGRVLSALPLPGMASETSKLFGWWPHIDGIDRTSEAFRPEWRRLQLEAMAAVLASGGSELEELVGQAENPYGVGSVLAEWPSEAHDAMMLGWLESTTDSHAQASRGYLSWRANTEGGREWLLSTMRTIESEHGQSALLLLAEPAVAIDLLEDLEPELADAYWQNVNPWRVEPEQARLVFERLLSAGRYVAALRLLEIADMREAQGGPVGFELADAETGLRGILRGDSEEVLSGDARHVIVSALDFLQKRGAEVDLLAPLEFAFFAAIEHSSHHPAALYRALRERPSEFVSLVKISTRSTRDDDESSVDTSVITTAWRVLSEWNELPGTDGSNWDAQPEQLRQWVNTARDMLTASGRARIGDEKVGAVLATGAGSAQEGWPCLAVRELLEDLGSRDVEQGFYSSARMARGIYTKSVYEGGVQERELAQRFRDRAEECREWRRTSRLLRAIADAYEREARSQDASAKWDEDEL</sequence>
<reference evidence="2" key="1">
    <citation type="submission" date="2016-10" db="EMBL/GenBank/DDBJ databases">
        <authorList>
            <person name="Varghese N."/>
            <person name="Submissions S."/>
        </authorList>
    </citation>
    <scope>NUCLEOTIDE SEQUENCE [LARGE SCALE GENOMIC DNA]</scope>
    <source>
        <strain evidence="2">DSM 16089</strain>
    </source>
</reference>
<organism evidence="1 2">
    <name type="scientific">Microbacterium hydrocarbonoxydans</name>
    <dbReference type="NCBI Taxonomy" id="273678"/>
    <lineage>
        <taxon>Bacteria</taxon>
        <taxon>Bacillati</taxon>
        <taxon>Actinomycetota</taxon>
        <taxon>Actinomycetes</taxon>
        <taxon>Micrococcales</taxon>
        <taxon>Microbacteriaceae</taxon>
        <taxon>Microbacterium</taxon>
    </lineage>
</organism>
<evidence type="ECO:0000313" key="2">
    <source>
        <dbReference type="Proteomes" id="UP000183750"/>
    </source>
</evidence>
<dbReference type="Proteomes" id="UP000183750">
    <property type="component" value="Unassembled WGS sequence"/>
</dbReference>
<name>A0A1H4MLI1_9MICO</name>
<proteinExistence type="predicted"/>
<keyword evidence="2" id="KW-1185">Reference proteome</keyword>